<gene>
    <name evidence="2" type="ORF">BpHYR1_052666</name>
</gene>
<evidence type="ECO:0000313" key="3">
    <source>
        <dbReference type="Proteomes" id="UP000276133"/>
    </source>
</evidence>
<evidence type="ECO:0000256" key="1">
    <source>
        <dbReference type="SAM" id="MobiDB-lite"/>
    </source>
</evidence>
<protein>
    <submittedName>
        <fullName evidence="2">Uncharacterized protein</fullName>
    </submittedName>
</protein>
<sequence>MIRNLYKSAKNVDSKPSPYIKRTSFYDHPEKHSNEVSIILVITDESLKLEELVKNKRKKYLDTSYSSKPRTSEYQDRLNYFNLICSRNESDIQNLDDAEKIKKNLFKNLHHSKLKKFKKEELDKEIVNRHQRSKKLPKEHNIYGPIQYIPTSYSRPPLPPFYRDKHWAHTAKELRQGDADQNVLTRFLYSKYDFEHSTPNCSSESERSSDSEPLRRDDSLELKPAYSAKSFSLHERIQVGDRPDKNLEIKNKYFRINENELSMSSRSSSSCSELPEDTSEVSSGFEFPIARQNRIIFYESNNQNGDYAEDVKYEANLPKLPDQGSMLAMSKRFEFDNHSKNLGLKYVRKKDTGNGLKNFNQSEVKNLSVIAEEENLSSSSNSLDSNNEEGTKNETVNDLNQNFEESSIQKDIDLASESFSSTVSSVQNSDDQHPNENFDQPQLFHIRNENFYRNSREKEDISFESLYNNYLTLIDKRFTMEIPRHKKDNKENFFYI</sequence>
<dbReference type="EMBL" id="REGN01006353">
    <property type="protein sequence ID" value="RNA09876.1"/>
    <property type="molecule type" value="Genomic_DNA"/>
</dbReference>
<feature type="compositionally biased region" description="Basic and acidic residues" evidence="1">
    <location>
        <begin position="204"/>
        <end position="216"/>
    </location>
</feature>
<proteinExistence type="predicted"/>
<accession>A0A3M7QEL2</accession>
<name>A0A3M7QEL2_BRAPC</name>
<evidence type="ECO:0000313" key="2">
    <source>
        <dbReference type="EMBL" id="RNA09876.1"/>
    </source>
</evidence>
<feature type="region of interest" description="Disordered" evidence="1">
    <location>
        <begin position="195"/>
        <end position="216"/>
    </location>
</feature>
<comment type="caution">
    <text evidence="2">The sequence shown here is derived from an EMBL/GenBank/DDBJ whole genome shotgun (WGS) entry which is preliminary data.</text>
</comment>
<dbReference type="AlphaFoldDB" id="A0A3M7QEL2"/>
<reference evidence="2 3" key="1">
    <citation type="journal article" date="2018" name="Sci. Rep.">
        <title>Genomic signatures of local adaptation to the degree of environmental predictability in rotifers.</title>
        <authorList>
            <person name="Franch-Gras L."/>
            <person name="Hahn C."/>
            <person name="Garcia-Roger E.M."/>
            <person name="Carmona M.J."/>
            <person name="Serra M."/>
            <person name="Gomez A."/>
        </authorList>
    </citation>
    <scope>NUCLEOTIDE SEQUENCE [LARGE SCALE GENOMIC DNA]</scope>
    <source>
        <strain evidence="2">HYR1</strain>
    </source>
</reference>
<feature type="compositionally biased region" description="Low complexity" evidence="1">
    <location>
        <begin position="376"/>
        <end position="385"/>
    </location>
</feature>
<organism evidence="2 3">
    <name type="scientific">Brachionus plicatilis</name>
    <name type="common">Marine rotifer</name>
    <name type="synonym">Brachionus muelleri</name>
    <dbReference type="NCBI Taxonomy" id="10195"/>
    <lineage>
        <taxon>Eukaryota</taxon>
        <taxon>Metazoa</taxon>
        <taxon>Spiralia</taxon>
        <taxon>Gnathifera</taxon>
        <taxon>Rotifera</taxon>
        <taxon>Eurotatoria</taxon>
        <taxon>Monogononta</taxon>
        <taxon>Pseudotrocha</taxon>
        <taxon>Ploima</taxon>
        <taxon>Brachionidae</taxon>
        <taxon>Brachionus</taxon>
    </lineage>
</organism>
<keyword evidence="3" id="KW-1185">Reference proteome</keyword>
<dbReference type="OrthoDB" id="10551045at2759"/>
<feature type="region of interest" description="Disordered" evidence="1">
    <location>
        <begin position="375"/>
        <end position="396"/>
    </location>
</feature>
<dbReference type="Proteomes" id="UP000276133">
    <property type="component" value="Unassembled WGS sequence"/>
</dbReference>